<dbReference type="OrthoDB" id="10001928at2759"/>
<dbReference type="EMBL" id="QGMI01001326">
    <property type="protein sequence ID" value="TVY33690.1"/>
    <property type="molecule type" value="Genomic_DNA"/>
</dbReference>
<dbReference type="GO" id="GO:0005829">
    <property type="term" value="C:cytosol"/>
    <property type="evidence" value="ECO:0007669"/>
    <property type="project" value="TreeGrafter"/>
</dbReference>
<dbReference type="InterPro" id="IPR015915">
    <property type="entry name" value="Kelch-typ_b-propeller"/>
</dbReference>
<evidence type="ECO:0000256" key="1">
    <source>
        <dbReference type="ARBA" id="ARBA00022441"/>
    </source>
</evidence>
<comment type="caution">
    <text evidence="4">The sequence shown here is derived from an EMBL/GenBank/DDBJ whole genome shotgun (WGS) entry which is preliminary data.</text>
</comment>
<accession>A0A8H8U7U7</accession>
<dbReference type="Proteomes" id="UP000443090">
    <property type="component" value="Unassembled WGS sequence"/>
</dbReference>
<feature type="non-terminal residue" evidence="4">
    <location>
        <position position="974"/>
    </location>
</feature>
<sequence>SGEALTAASPDLAFGGGRRPSNISIGEILIAASPDLAFGGFERSSGTIKQKHERNISIVDREKPLPRPPPLEPRFVSPFPLPDTPQLFASMSRSAASGSRTSTMDSSTSGAPVYANNFKSGSNMSSSQTNIAGSGRQEGEDDPRDIMTPRSNGAPSAGPSPAQPSRTAGGAPMATPGSSSTHLSGLMCNVHRTTGREPHPLVGATTTILGDKLYVFGGRILSRTRPSLTSDLYELDLIRRHWTKIDAAGDVPPPRYFHSVCPLGDTKLVCYGGMSPAPTQGLNQGQSVVSSHSPQDAQPEVVVMSDIYIYDAPTRTWSFIPTQETPQGRYAHCATILPSSATFSSANAPSSALQHNLPGSNPNSGTIGVNIDGSGGAEMVVVGGQDSANHYIEQISVFNLRSLKWTSTQQLGKSCGAYRSVVAPLPGSVSTRLGKNSPLRPEHGGISQDTKEAGSSMLIYSNYNFLDVKLELQIRSADGTLTEKPMHGTFSPPGLRFPNGGVIDTNFVVSGTYLTSSKQEYALWALDLRTLTWSRIDAGGSVFSQGSWNRGVLWNRRNTFVILGNRKRSLVEDYNHRRINFSNLTLHGSVVEPKHESWLDRRRRTLSKAAEDLGQAALGLRELADMDILCVGGERIPVNSRLVARRWGPYFVQLLREGAATQDGNDATTIRPEGALRNNPRNSSITITPSIGAQSSNVSSSSTLNNTTAPTTSSSLQSGSVEISTLSQPPNTNSLVPSSRPRTLYLPHTHLTLQSLLHFLYTSSLPSSSSTLCTPQILCSLLQLARPYKVDGLLEAVVERLHGVLDSRNAAAVFNASAMAAGGGRSTSTPALGENWLSTDFADIPGGAPNDGPQVLQLGSLGADLTSRSQALRINTTVSGGASGRQSDDEENLSASSSVASDVSGSDFSGSMSASETGGRSGGHKEIWKGDVSAVIGLQKRGLRGLMEGRRLRERGGSVAQPRVGLGIGAGGSG</sequence>
<gene>
    <name evidence="4" type="primary">ral2</name>
    <name evidence="4" type="ORF">LOCC1_G008656</name>
</gene>
<dbReference type="AlphaFoldDB" id="A0A8H8U7U7"/>
<feature type="compositionally biased region" description="Low complexity" evidence="3">
    <location>
        <begin position="149"/>
        <end position="166"/>
    </location>
</feature>
<feature type="compositionally biased region" description="Polar residues" evidence="3">
    <location>
        <begin position="679"/>
        <end position="694"/>
    </location>
</feature>
<dbReference type="GO" id="GO:0045454">
    <property type="term" value="P:cell redox homeostasis"/>
    <property type="evidence" value="ECO:0007669"/>
    <property type="project" value="TreeGrafter"/>
</dbReference>
<feature type="compositionally biased region" description="Low complexity" evidence="3">
    <location>
        <begin position="695"/>
        <end position="715"/>
    </location>
</feature>
<feature type="region of interest" description="Disordered" evidence="3">
    <location>
        <begin position="877"/>
        <end position="926"/>
    </location>
</feature>
<evidence type="ECO:0000256" key="2">
    <source>
        <dbReference type="ARBA" id="ARBA00022737"/>
    </source>
</evidence>
<evidence type="ECO:0000313" key="5">
    <source>
        <dbReference type="Proteomes" id="UP000443090"/>
    </source>
</evidence>
<name>A0A8H8U7U7_9HELO</name>
<organism evidence="4 5">
    <name type="scientific">Lachnellula occidentalis</name>
    <dbReference type="NCBI Taxonomy" id="215460"/>
    <lineage>
        <taxon>Eukaryota</taxon>
        <taxon>Fungi</taxon>
        <taxon>Dikarya</taxon>
        <taxon>Ascomycota</taxon>
        <taxon>Pezizomycotina</taxon>
        <taxon>Leotiomycetes</taxon>
        <taxon>Helotiales</taxon>
        <taxon>Lachnaceae</taxon>
        <taxon>Lachnellula</taxon>
    </lineage>
</organism>
<feature type="compositionally biased region" description="Low complexity" evidence="3">
    <location>
        <begin position="90"/>
        <end position="104"/>
    </location>
</feature>
<proteinExistence type="predicted"/>
<keyword evidence="2" id="KW-0677">Repeat</keyword>
<dbReference type="Gene3D" id="3.30.710.10">
    <property type="entry name" value="Potassium Channel Kv1.1, Chain A"/>
    <property type="match status" value="1"/>
</dbReference>
<reference evidence="4 5" key="1">
    <citation type="submission" date="2018-05" db="EMBL/GenBank/DDBJ databases">
        <title>Genome sequencing and assembly of the regulated plant pathogen Lachnellula willkommii and related sister species for the development of diagnostic species identification markers.</title>
        <authorList>
            <person name="Giroux E."/>
            <person name="Bilodeau G."/>
        </authorList>
    </citation>
    <scope>NUCLEOTIDE SEQUENCE [LARGE SCALE GENOMIC DNA]</scope>
    <source>
        <strain evidence="4 5">CBS 160.35</strain>
    </source>
</reference>
<feature type="compositionally biased region" description="Basic and acidic residues" evidence="3">
    <location>
        <begin position="53"/>
        <end position="65"/>
    </location>
</feature>
<dbReference type="PANTHER" id="PTHR43503:SF2">
    <property type="entry name" value="NEGATIVE REGULATOR OF SPORULATION MDS3-RELATED"/>
    <property type="match status" value="1"/>
</dbReference>
<dbReference type="InterPro" id="IPR011333">
    <property type="entry name" value="SKP1/BTB/POZ_sf"/>
</dbReference>
<feature type="region of interest" description="Disordered" evidence="3">
    <location>
        <begin position="41"/>
        <end position="185"/>
    </location>
</feature>
<protein>
    <submittedName>
        <fullName evidence="4">Protein ral2</fullName>
    </submittedName>
</protein>
<dbReference type="PANTHER" id="PTHR43503">
    <property type="entry name" value="MCG48959-RELATED"/>
    <property type="match status" value="1"/>
</dbReference>
<dbReference type="SUPFAM" id="SSF117281">
    <property type="entry name" value="Kelch motif"/>
    <property type="match status" value="1"/>
</dbReference>
<feature type="compositionally biased region" description="Low complexity" evidence="3">
    <location>
        <begin position="894"/>
        <end position="915"/>
    </location>
</feature>
<feature type="region of interest" description="Disordered" evidence="3">
    <location>
        <begin position="955"/>
        <end position="974"/>
    </location>
</feature>
<feature type="compositionally biased region" description="Polar residues" evidence="3">
    <location>
        <begin position="716"/>
        <end position="740"/>
    </location>
</feature>
<keyword evidence="1" id="KW-0880">Kelch repeat</keyword>
<dbReference type="Gene3D" id="2.120.10.80">
    <property type="entry name" value="Kelch-type beta propeller"/>
    <property type="match status" value="1"/>
</dbReference>
<feature type="compositionally biased region" description="Polar residues" evidence="3">
    <location>
        <begin position="117"/>
        <end position="132"/>
    </location>
</feature>
<dbReference type="FunFam" id="3.30.710.10:FF:000142">
    <property type="entry name" value="Regulatory protein ral2, variant"/>
    <property type="match status" value="1"/>
</dbReference>
<keyword evidence="5" id="KW-1185">Reference proteome</keyword>
<feature type="region of interest" description="Disordered" evidence="3">
    <location>
        <begin position="663"/>
        <end position="740"/>
    </location>
</feature>
<dbReference type="Pfam" id="PF24681">
    <property type="entry name" value="Kelch_KLHDC2_KLHL20_DRC7"/>
    <property type="match status" value="1"/>
</dbReference>
<evidence type="ECO:0000313" key="4">
    <source>
        <dbReference type="EMBL" id="TVY33690.1"/>
    </source>
</evidence>
<dbReference type="GO" id="GO:0005739">
    <property type="term" value="C:mitochondrion"/>
    <property type="evidence" value="ECO:0007669"/>
    <property type="project" value="TreeGrafter"/>
</dbReference>
<evidence type="ECO:0000256" key="3">
    <source>
        <dbReference type="SAM" id="MobiDB-lite"/>
    </source>
</evidence>